<feature type="region of interest" description="Disordered" evidence="1">
    <location>
        <begin position="206"/>
        <end position="234"/>
    </location>
</feature>
<protein>
    <submittedName>
        <fullName evidence="3">Uncharacterized protein</fullName>
    </submittedName>
</protein>
<dbReference type="KEGG" id="tbg:TbgDal_II3090"/>
<keyword evidence="2" id="KW-0812">Transmembrane</keyword>
<evidence type="ECO:0000313" key="3">
    <source>
        <dbReference type="EMBL" id="CBH09563.1"/>
    </source>
</evidence>
<keyword evidence="2" id="KW-1133">Transmembrane helix</keyword>
<organism evidence="3 4">
    <name type="scientific">Trypanosoma brucei gambiense (strain MHOM/CI/86/DAL972)</name>
    <dbReference type="NCBI Taxonomy" id="679716"/>
    <lineage>
        <taxon>Eukaryota</taxon>
        <taxon>Discoba</taxon>
        <taxon>Euglenozoa</taxon>
        <taxon>Kinetoplastea</taxon>
        <taxon>Metakinetoplastina</taxon>
        <taxon>Trypanosomatida</taxon>
        <taxon>Trypanosomatidae</taxon>
        <taxon>Trypanosoma</taxon>
    </lineage>
</organism>
<keyword evidence="2" id="KW-0472">Membrane</keyword>
<dbReference type="VEuPathDB" id="TriTrypDB:Tbg.972.2.3090"/>
<proteinExistence type="predicted"/>
<feature type="compositionally biased region" description="Polar residues" evidence="1">
    <location>
        <begin position="206"/>
        <end position="221"/>
    </location>
</feature>
<evidence type="ECO:0000313" key="4">
    <source>
        <dbReference type="Proteomes" id="UP000002316"/>
    </source>
</evidence>
<sequence length="241" mass="26583">MCGNLVLVFFLNYASVQVKAFILLCIAWSVIAIATVYKFIFISHINFHFLETFVFLGIYICVCCFSIKDMSGDGSDGWGEMVLPGVFMLRRSAALPRKLIGPVSDGDKMEIIAYKIEEIEKYIQKLKESNANINEFLIDVGRNSGTRHQTLSSNDISTLNADGDDRVLLEALAENAALISSKTRELEELKALLQNNCCACACRSYSSTDGGSGVQEPSVTHFTGDEEESSVNDMSIARFSL</sequence>
<dbReference type="GeneID" id="23858709"/>
<gene>
    <name evidence="3" type="ORF">TbgDal_II3090</name>
</gene>
<evidence type="ECO:0000256" key="1">
    <source>
        <dbReference type="SAM" id="MobiDB-lite"/>
    </source>
</evidence>
<dbReference type="AlphaFoldDB" id="C9ZJK4"/>
<reference evidence="4" key="1">
    <citation type="journal article" date="2010" name="PLoS Negl. Trop. Dis.">
        <title>The genome sequence of Trypanosoma brucei gambiense, causative agent of chronic human african trypanosomiasis.</title>
        <authorList>
            <person name="Jackson A.P."/>
            <person name="Sanders M."/>
            <person name="Berry A."/>
            <person name="McQuillan J."/>
            <person name="Aslett M.A."/>
            <person name="Quail M.A."/>
            <person name="Chukualim B."/>
            <person name="Capewell P."/>
            <person name="MacLeod A."/>
            <person name="Melville S.E."/>
            <person name="Gibson W."/>
            <person name="Barry J.D."/>
            <person name="Berriman M."/>
            <person name="Hertz-Fowler C."/>
        </authorList>
    </citation>
    <scope>NUCLEOTIDE SEQUENCE [LARGE SCALE GENOMIC DNA]</scope>
    <source>
        <strain evidence="4">MHOM/CI/86/DAL972</strain>
    </source>
</reference>
<feature type="transmembrane region" description="Helical" evidence="2">
    <location>
        <begin position="47"/>
        <end position="67"/>
    </location>
</feature>
<evidence type="ECO:0000256" key="2">
    <source>
        <dbReference type="SAM" id="Phobius"/>
    </source>
</evidence>
<accession>C9ZJK4</accession>
<dbReference type="RefSeq" id="XP_011771868.1">
    <property type="nucleotide sequence ID" value="XM_011773566.1"/>
</dbReference>
<dbReference type="EMBL" id="FN554965">
    <property type="protein sequence ID" value="CBH09563.1"/>
    <property type="molecule type" value="Genomic_DNA"/>
</dbReference>
<dbReference type="OrthoDB" id="262426at2759"/>
<dbReference type="Proteomes" id="UP000002316">
    <property type="component" value="Chromosome 2"/>
</dbReference>
<name>C9ZJK4_TRYB9</name>
<feature type="transmembrane region" description="Helical" evidence="2">
    <location>
        <begin position="20"/>
        <end position="41"/>
    </location>
</feature>